<reference evidence="23" key="1">
    <citation type="submission" date="2025-08" db="UniProtKB">
        <authorList>
            <consortium name="Ensembl"/>
        </authorList>
    </citation>
    <scope>IDENTIFICATION</scope>
</reference>
<evidence type="ECO:0000256" key="18">
    <source>
        <dbReference type="ARBA" id="ARBA00081203"/>
    </source>
</evidence>
<protein>
    <recommendedName>
        <fullName evidence="17">Neuroplastin</fullName>
    </recommendedName>
    <alternativeName>
        <fullName evidence="18">Stromal cell-derived receptor 1</fullName>
    </alternativeName>
</protein>
<feature type="chain" id="PRO_5025521520" description="Neuroplastin" evidence="21">
    <location>
        <begin position="23"/>
        <end position="393"/>
    </location>
</feature>
<dbReference type="InterPro" id="IPR003599">
    <property type="entry name" value="Ig_sub"/>
</dbReference>
<evidence type="ECO:0000256" key="8">
    <source>
        <dbReference type="ARBA" id="ARBA00022989"/>
    </source>
</evidence>
<comment type="function">
    <text evidence="15">Probable homophilic and heterophilic cell adhesion molecule involved in long term potentiation at hippocampal excitatory synapses through activation of p38MAPK. May also regulate neurite outgrowth by activating the FGFR1 signaling pathway. May play a role in synaptic plasticity. Also acts as a chaperone for ATP2B1; stabilizes ATP2B1 and increases its ATPase activity. Promotes localization of XKR8 at the cell membrane.</text>
</comment>
<dbReference type="GO" id="GO:0060255">
    <property type="term" value="P:regulation of macromolecule metabolic process"/>
    <property type="evidence" value="ECO:0007669"/>
    <property type="project" value="UniProtKB-ARBA"/>
</dbReference>
<dbReference type="InterPro" id="IPR003598">
    <property type="entry name" value="Ig_sub2"/>
</dbReference>
<keyword evidence="6" id="KW-0130">Cell adhesion</keyword>
<dbReference type="PROSITE" id="PS50835">
    <property type="entry name" value="IG_LIKE"/>
    <property type="match status" value="3"/>
</dbReference>
<comment type="subunit">
    <text evidence="16">Interacts with ATP2B1; this interaction stabilizes ATP2B1 and increases ATPase activity; this interaction controls T cell calcium homeostasis following T cell activation. Interacts with XKR8; promoting its localization at the cell membrane.</text>
</comment>
<dbReference type="GO" id="GO:0005886">
    <property type="term" value="C:plasma membrane"/>
    <property type="evidence" value="ECO:0007669"/>
    <property type="project" value="UniProtKB-SubCell"/>
</dbReference>
<evidence type="ECO:0000256" key="14">
    <source>
        <dbReference type="ARBA" id="ARBA00034105"/>
    </source>
</evidence>
<dbReference type="KEGG" id="sgh:107598824"/>
<dbReference type="GeneID" id="107598824"/>
<evidence type="ECO:0000256" key="15">
    <source>
        <dbReference type="ARBA" id="ARBA00058598"/>
    </source>
</evidence>
<feature type="domain" description="Ig-like" evidence="22">
    <location>
        <begin position="233"/>
        <end position="329"/>
    </location>
</feature>
<dbReference type="GO" id="GO:0050804">
    <property type="term" value="P:modulation of chemical synaptic transmission"/>
    <property type="evidence" value="ECO:0007669"/>
    <property type="project" value="UniProtKB-ARBA"/>
</dbReference>
<dbReference type="GO" id="GO:0051239">
    <property type="term" value="P:regulation of multicellular organismal process"/>
    <property type="evidence" value="ECO:0007669"/>
    <property type="project" value="UniProtKB-ARBA"/>
</dbReference>
<evidence type="ECO:0000313" key="24">
    <source>
        <dbReference type="Proteomes" id="UP000472262"/>
    </source>
</evidence>
<keyword evidence="2" id="KW-1003">Cell membrane</keyword>
<evidence type="ECO:0000256" key="3">
    <source>
        <dbReference type="ARBA" id="ARBA00022692"/>
    </source>
</evidence>
<evidence type="ECO:0000256" key="9">
    <source>
        <dbReference type="ARBA" id="ARBA00023018"/>
    </source>
</evidence>
<dbReference type="GO" id="GO:0014069">
    <property type="term" value="C:postsynaptic density"/>
    <property type="evidence" value="ECO:0007669"/>
    <property type="project" value="UniProtKB-SubCell"/>
</dbReference>
<dbReference type="GO" id="GO:0098632">
    <property type="term" value="F:cell-cell adhesion mediator activity"/>
    <property type="evidence" value="ECO:0007669"/>
    <property type="project" value="TreeGrafter"/>
</dbReference>
<keyword evidence="7" id="KW-0524">Neurogenesis</keyword>
<keyword evidence="9" id="KW-0770">Synapse</keyword>
<evidence type="ECO:0000256" key="20">
    <source>
        <dbReference type="SAM" id="Phobius"/>
    </source>
</evidence>
<accession>A0A672LJG2</accession>
<dbReference type="Ensembl" id="ENSSGRT00000025901.1">
    <property type="protein sequence ID" value="ENSSGRP00000024020.1"/>
    <property type="gene ID" value="ENSSGRG00000014155.1"/>
</dbReference>
<dbReference type="SUPFAM" id="SSF48726">
    <property type="entry name" value="Immunoglobulin"/>
    <property type="match status" value="3"/>
</dbReference>
<evidence type="ECO:0000256" key="6">
    <source>
        <dbReference type="ARBA" id="ARBA00022889"/>
    </source>
</evidence>
<dbReference type="InterPro" id="IPR013151">
    <property type="entry name" value="Immunoglobulin_dom"/>
</dbReference>
<keyword evidence="24" id="KW-1185">Reference proteome</keyword>
<dbReference type="Gene3D" id="2.60.40.10">
    <property type="entry name" value="Immunoglobulins"/>
    <property type="match status" value="3"/>
</dbReference>
<evidence type="ECO:0000256" key="11">
    <source>
        <dbReference type="ARBA" id="ARBA00023157"/>
    </source>
</evidence>
<keyword evidence="4 21" id="KW-0732">Signal</keyword>
<dbReference type="InterPro" id="IPR036179">
    <property type="entry name" value="Ig-like_dom_sf"/>
</dbReference>
<evidence type="ECO:0000256" key="17">
    <source>
        <dbReference type="ARBA" id="ARBA00069991"/>
    </source>
</evidence>
<keyword evidence="8 20" id="KW-1133">Transmembrane helix</keyword>
<feature type="domain" description="Ig-like" evidence="22">
    <location>
        <begin position="39"/>
        <end position="128"/>
    </location>
</feature>
<dbReference type="RefSeq" id="XP_016145741.1">
    <property type="nucleotide sequence ID" value="XM_016290255.1"/>
</dbReference>
<keyword evidence="13" id="KW-0393">Immunoglobulin domain</keyword>
<feature type="region of interest" description="Disordered" evidence="19">
    <location>
        <begin position="183"/>
        <end position="203"/>
    </location>
</feature>
<organism evidence="23 24">
    <name type="scientific">Sinocyclocheilus grahami</name>
    <name type="common">Dianchi golden-line fish</name>
    <name type="synonym">Barbus grahami</name>
    <dbReference type="NCBI Taxonomy" id="75366"/>
    <lineage>
        <taxon>Eukaryota</taxon>
        <taxon>Metazoa</taxon>
        <taxon>Chordata</taxon>
        <taxon>Craniata</taxon>
        <taxon>Vertebrata</taxon>
        <taxon>Euteleostomi</taxon>
        <taxon>Actinopterygii</taxon>
        <taxon>Neopterygii</taxon>
        <taxon>Teleostei</taxon>
        <taxon>Ostariophysi</taxon>
        <taxon>Cypriniformes</taxon>
        <taxon>Cyprinidae</taxon>
        <taxon>Cyprininae</taxon>
        <taxon>Sinocyclocheilus</taxon>
    </lineage>
</organism>
<dbReference type="GO" id="GO:0070593">
    <property type="term" value="P:dendrite self-avoidance"/>
    <property type="evidence" value="ECO:0007669"/>
    <property type="project" value="TreeGrafter"/>
</dbReference>
<evidence type="ECO:0000256" key="7">
    <source>
        <dbReference type="ARBA" id="ARBA00022902"/>
    </source>
</evidence>
<dbReference type="OrthoDB" id="5970915at2759"/>
<evidence type="ECO:0000259" key="22">
    <source>
        <dbReference type="PROSITE" id="PS50835"/>
    </source>
</evidence>
<keyword evidence="12" id="KW-0325">Glycoprotein</keyword>
<evidence type="ECO:0000256" key="12">
    <source>
        <dbReference type="ARBA" id="ARBA00023180"/>
    </source>
</evidence>
<evidence type="ECO:0000256" key="4">
    <source>
        <dbReference type="ARBA" id="ARBA00022729"/>
    </source>
</evidence>
<evidence type="ECO:0000256" key="1">
    <source>
        <dbReference type="ARBA" id="ARBA00004251"/>
    </source>
</evidence>
<evidence type="ECO:0000256" key="5">
    <source>
        <dbReference type="ARBA" id="ARBA00022737"/>
    </source>
</evidence>
<dbReference type="PRINTS" id="PR01856">
    <property type="entry name" value="BASIGIN"/>
</dbReference>
<dbReference type="SMART" id="SM00409">
    <property type="entry name" value="IG"/>
    <property type="match status" value="3"/>
</dbReference>
<sequence>MSYAGNALVILFGVLRLHSGFAQNAGFVKSPLSETKLTGDTFELYCDVVGKPTPEIQWWFAEVNRADSFFQLWDGARRQRVSINTAYGVNGVSVLAITRVTIEDSGIYECRASNDPRRNDLRQNPSTTWIRAQATVTVLQKPSIESTDHMILPTGYHSPPITLQCNLTASQSKHHESFWMKNGEEIPDTRGNDKSTEYKLNKPRPDDSGEYMCVYTFDSAPAANTTIEVKAAPDITGHKRSENKNEGEKAVVYCKSVGYPYPMWSWRKLDNGVSMDIDNSSGRFFISSKDGYTELSIINLDMTSDPGEYECNATNIIGSNSMPSVLRVRSRLAPLWPLLGVLAEIIILVLIIVIYEKRKKPDDVPDDDEPAGPMKTNSTNNHKDKNLRQRNTN</sequence>
<keyword evidence="5" id="KW-0677">Repeat</keyword>
<dbReference type="GO" id="GO:0030424">
    <property type="term" value="C:axon"/>
    <property type="evidence" value="ECO:0007669"/>
    <property type="project" value="TreeGrafter"/>
</dbReference>
<name>A0A672LJG2_SINGR</name>
<evidence type="ECO:0000256" key="19">
    <source>
        <dbReference type="SAM" id="MobiDB-lite"/>
    </source>
</evidence>
<reference evidence="23" key="2">
    <citation type="submission" date="2025-09" db="UniProtKB">
        <authorList>
            <consortium name="Ensembl"/>
        </authorList>
    </citation>
    <scope>IDENTIFICATION</scope>
</reference>
<evidence type="ECO:0000256" key="13">
    <source>
        <dbReference type="ARBA" id="ARBA00023319"/>
    </source>
</evidence>
<dbReference type="FunFam" id="2.60.40.10:FF:000291">
    <property type="entry name" value="Neuroplastin b"/>
    <property type="match status" value="1"/>
</dbReference>
<dbReference type="FunFam" id="2.60.40.10:FF:000387">
    <property type="entry name" value="Neuroplastin b"/>
    <property type="match status" value="1"/>
</dbReference>
<comment type="subcellular location">
    <subcellularLocation>
        <location evidence="1">Cell membrane</location>
        <topology evidence="1">Single-pass type I membrane protein</topology>
    </subcellularLocation>
    <subcellularLocation>
        <location evidence="14">Postsynaptic density</location>
    </subcellularLocation>
</comment>
<gene>
    <name evidence="23" type="primary">LOC107598824</name>
</gene>
<dbReference type="Pfam" id="PF13927">
    <property type="entry name" value="Ig_3"/>
    <property type="match status" value="2"/>
</dbReference>
<evidence type="ECO:0000256" key="21">
    <source>
        <dbReference type="SAM" id="SignalP"/>
    </source>
</evidence>
<feature type="transmembrane region" description="Helical" evidence="20">
    <location>
        <begin position="335"/>
        <end position="355"/>
    </location>
</feature>
<dbReference type="InterPro" id="IPR013783">
    <property type="entry name" value="Ig-like_fold"/>
</dbReference>
<evidence type="ECO:0000256" key="10">
    <source>
        <dbReference type="ARBA" id="ARBA00023136"/>
    </source>
</evidence>
<dbReference type="SMART" id="SM00408">
    <property type="entry name" value="IGc2"/>
    <property type="match status" value="2"/>
</dbReference>
<evidence type="ECO:0000256" key="2">
    <source>
        <dbReference type="ARBA" id="ARBA00022475"/>
    </source>
</evidence>
<dbReference type="PANTHER" id="PTHR10075:SF108">
    <property type="entry name" value="NEUROPLASTIN"/>
    <property type="match status" value="1"/>
</dbReference>
<keyword evidence="11" id="KW-1015">Disulfide bond</keyword>
<dbReference type="OMA" id="YNISHIN"/>
<dbReference type="Proteomes" id="UP000472262">
    <property type="component" value="Unassembled WGS sequence"/>
</dbReference>
<dbReference type="GO" id="GO:0030425">
    <property type="term" value="C:dendrite"/>
    <property type="evidence" value="ECO:0007669"/>
    <property type="project" value="UniProtKB-ARBA"/>
</dbReference>
<feature type="region of interest" description="Disordered" evidence="19">
    <location>
        <begin position="360"/>
        <end position="393"/>
    </location>
</feature>
<feature type="domain" description="Ig-like" evidence="22">
    <location>
        <begin position="142"/>
        <end position="230"/>
    </location>
</feature>
<evidence type="ECO:0000256" key="16">
    <source>
        <dbReference type="ARBA" id="ARBA00062520"/>
    </source>
</evidence>
<evidence type="ECO:0000313" key="23">
    <source>
        <dbReference type="Ensembl" id="ENSSGRP00000024020.1"/>
    </source>
</evidence>
<dbReference type="PANTHER" id="PTHR10075">
    <property type="entry name" value="BASIGIN RELATED"/>
    <property type="match status" value="1"/>
</dbReference>
<dbReference type="PIRSF" id="PIRSF000615">
    <property type="entry name" value="TyrPK_CSF1-R"/>
    <property type="match status" value="1"/>
</dbReference>
<dbReference type="InParanoid" id="A0A672LJG2"/>
<feature type="signal peptide" evidence="21">
    <location>
        <begin position="1"/>
        <end position="22"/>
    </location>
</feature>
<keyword evidence="3 20" id="KW-0812">Transmembrane</keyword>
<dbReference type="GO" id="GO:0007156">
    <property type="term" value="P:homophilic cell adhesion via plasma membrane adhesion molecules"/>
    <property type="evidence" value="ECO:0007669"/>
    <property type="project" value="TreeGrafter"/>
</dbReference>
<keyword evidence="10 20" id="KW-0472">Membrane</keyword>
<dbReference type="AlphaFoldDB" id="A0A672LJG2"/>
<dbReference type="InterPro" id="IPR007110">
    <property type="entry name" value="Ig-like_dom"/>
</dbReference>
<dbReference type="FunFam" id="2.60.40.10:FF:000385">
    <property type="entry name" value="Neuroplastin a"/>
    <property type="match status" value="1"/>
</dbReference>
<proteinExistence type="predicted"/>
<dbReference type="Pfam" id="PF00047">
    <property type="entry name" value="ig"/>
    <property type="match status" value="1"/>
</dbReference>
<dbReference type="GO" id="GO:0007411">
    <property type="term" value="P:axon guidance"/>
    <property type="evidence" value="ECO:0007669"/>
    <property type="project" value="TreeGrafter"/>
</dbReference>